<dbReference type="AlphaFoldDB" id="A0A1Q3ELA2"/>
<feature type="region of interest" description="Disordered" evidence="1">
    <location>
        <begin position="139"/>
        <end position="165"/>
    </location>
</feature>
<accession>A0A1Q3ELA2</accession>
<sequence length="241" mass="26595">MVESDIDEGDRGLCSNLKMGSSLIRNGLIIQEASHLSGKKTQDKVDGEKQHQTSCLPGPQKSPETKTSHLAFSRIVACFAIRGSMRIHALFCFILLHHVSFISRFPLRIANFRNFRGKSSHRSCRNSGVRTVTSPTHFAVSSSSNFDESEVSAKEEDEEEGLGSRGASKGAYFWISDATAMKVTLSSVSILPRHCSAESRLSSSRVDEKHSGFVLRASRRRKACLSTWLWGSGANGIVWFN</sequence>
<dbReference type="Proteomes" id="UP000188533">
    <property type="component" value="Unassembled WGS sequence"/>
</dbReference>
<feature type="compositionally biased region" description="Basic and acidic residues" evidence="1">
    <location>
        <begin position="40"/>
        <end position="51"/>
    </location>
</feature>
<comment type="caution">
    <text evidence="2">The sequence shown here is derived from an EMBL/GenBank/DDBJ whole genome shotgun (WGS) entry which is preliminary data.</text>
</comment>
<evidence type="ECO:0000313" key="2">
    <source>
        <dbReference type="EMBL" id="GAW07956.1"/>
    </source>
</evidence>
<evidence type="ECO:0000256" key="1">
    <source>
        <dbReference type="SAM" id="MobiDB-lite"/>
    </source>
</evidence>
<proteinExistence type="predicted"/>
<evidence type="ECO:0000313" key="3">
    <source>
        <dbReference type="Proteomes" id="UP000188533"/>
    </source>
</evidence>
<feature type="compositionally biased region" description="Acidic residues" evidence="1">
    <location>
        <begin position="147"/>
        <end position="161"/>
    </location>
</feature>
<feature type="region of interest" description="Disordered" evidence="1">
    <location>
        <begin position="39"/>
        <end position="65"/>
    </location>
</feature>
<reference evidence="2 3" key="2">
    <citation type="submission" date="2017-02" db="EMBL/GenBank/DDBJ databases">
        <title>A genome survey and senescence transcriptome analysis in Lentinula edodes.</title>
        <authorList>
            <person name="Sakamoto Y."/>
            <person name="Nakade K."/>
            <person name="Sato S."/>
            <person name="Yoshida Y."/>
            <person name="Miyazaki K."/>
            <person name="Natsume S."/>
            <person name="Konno N."/>
        </authorList>
    </citation>
    <scope>NUCLEOTIDE SEQUENCE [LARGE SCALE GENOMIC DNA]</scope>
    <source>
        <strain evidence="2 3">NBRC 111202</strain>
    </source>
</reference>
<reference evidence="2 3" key="1">
    <citation type="submission" date="2016-08" db="EMBL/GenBank/DDBJ databases">
        <authorList>
            <consortium name="Lentinula edodes genome sequencing consortium"/>
            <person name="Sakamoto Y."/>
            <person name="Nakade K."/>
            <person name="Sato S."/>
            <person name="Yoshida Y."/>
            <person name="Miyazaki K."/>
            <person name="Natsume S."/>
            <person name="Konno N."/>
        </authorList>
    </citation>
    <scope>NUCLEOTIDE SEQUENCE [LARGE SCALE GENOMIC DNA]</scope>
    <source>
        <strain evidence="2 3">NBRC 111202</strain>
    </source>
</reference>
<name>A0A1Q3ELA2_LENED</name>
<keyword evidence="3" id="KW-1185">Reference proteome</keyword>
<organism evidence="2 3">
    <name type="scientific">Lentinula edodes</name>
    <name type="common">Shiitake mushroom</name>
    <name type="synonym">Lentinus edodes</name>
    <dbReference type="NCBI Taxonomy" id="5353"/>
    <lineage>
        <taxon>Eukaryota</taxon>
        <taxon>Fungi</taxon>
        <taxon>Dikarya</taxon>
        <taxon>Basidiomycota</taxon>
        <taxon>Agaricomycotina</taxon>
        <taxon>Agaricomycetes</taxon>
        <taxon>Agaricomycetidae</taxon>
        <taxon>Agaricales</taxon>
        <taxon>Marasmiineae</taxon>
        <taxon>Omphalotaceae</taxon>
        <taxon>Lentinula</taxon>
    </lineage>
</organism>
<dbReference type="EMBL" id="BDGU01000537">
    <property type="protein sequence ID" value="GAW07956.1"/>
    <property type="molecule type" value="Genomic_DNA"/>
</dbReference>
<protein>
    <submittedName>
        <fullName evidence="2">Uncharacterized protein</fullName>
    </submittedName>
</protein>
<gene>
    <name evidence="2" type="ORF">LENED_009987</name>
</gene>